<dbReference type="EMBL" id="CP021434">
    <property type="protein sequence ID" value="ARU62729.1"/>
    <property type="molecule type" value="Genomic_DNA"/>
</dbReference>
<keyword evidence="4 7" id="KW-0812">Transmembrane</keyword>
<feature type="transmembrane region" description="Helical" evidence="7">
    <location>
        <begin position="907"/>
        <end position="929"/>
    </location>
</feature>
<evidence type="ECO:0000256" key="1">
    <source>
        <dbReference type="ARBA" id="ARBA00004651"/>
    </source>
</evidence>
<name>A0A1Y0IRT3_9BACL</name>
<reference evidence="10" key="1">
    <citation type="submission" date="2017-05" db="EMBL/GenBank/DDBJ databases">
        <authorList>
            <person name="Sung H."/>
        </authorList>
    </citation>
    <scope>NUCLEOTIDE SEQUENCE [LARGE SCALE GENOMIC DNA]</scope>
    <source>
        <strain evidence="10">AR23208</strain>
    </source>
</reference>
<evidence type="ECO:0000313" key="10">
    <source>
        <dbReference type="Proteomes" id="UP000195437"/>
    </source>
</evidence>
<dbReference type="KEGG" id="tum:CBW65_18470"/>
<feature type="transmembrane region" description="Helical" evidence="7">
    <location>
        <begin position="1018"/>
        <end position="1041"/>
    </location>
</feature>
<feature type="transmembrane region" description="Helical" evidence="7">
    <location>
        <begin position="329"/>
        <end position="355"/>
    </location>
</feature>
<dbReference type="Pfam" id="PF03176">
    <property type="entry name" value="MMPL"/>
    <property type="match status" value="2"/>
</dbReference>
<keyword evidence="10" id="KW-1185">Reference proteome</keyword>
<dbReference type="Proteomes" id="UP000195437">
    <property type="component" value="Chromosome"/>
</dbReference>
<feature type="transmembrane region" description="Helical" evidence="7">
    <location>
        <begin position="225"/>
        <end position="246"/>
    </location>
</feature>
<feature type="transmembrane region" description="Helical" evidence="7">
    <location>
        <begin position="202"/>
        <end position="218"/>
    </location>
</feature>
<keyword evidence="3" id="KW-1003">Cell membrane</keyword>
<dbReference type="InterPro" id="IPR000731">
    <property type="entry name" value="SSD"/>
</dbReference>
<dbReference type="AlphaFoldDB" id="A0A1Y0IRT3"/>
<dbReference type="SUPFAM" id="SSF58104">
    <property type="entry name" value="Methyl-accepting chemotaxis protein (MCP) signaling domain"/>
    <property type="match status" value="1"/>
</dbReference>
<evidence type="ECO:0000256" key="4">
    <source>
        <dbReference type="ARBA" id="ARBA00022692"/>
    </source>
</evidence>
<feature type="transmembrane region" description="Helical" evidence="7">
    <location>
        <begin position="941"/>
        <end position="962"/>
    </location>
</feature>
<dbReference type="GO" id="GO:0005886">
    <property type="term" value="C:plasma membrane"/>
    <property type="evidence" value="ECO:0007669"/>
    <property type="project" value="UniProtKB-SubCell"/>
</dbReference>
<evidence type="ECO:0000256" key="2">
    <source>
        <dbReference type="ARBA" id="ARBA00010157"/>
    </source>
</evidence>
<feature type="transmembrane region" description="Helical" evidence="7">
    <location>
        <begin position="28"/>
        <end position="45"/>
    </location>
</feature>
<dbReference type="PROSITE" id="PS50156">
    <property type="entry name" value="SSD"/>
    <property type="match status" value="1"/>
</dbReference>
<evidence type="ECO:0000256" key="7">
    <source>
        <dbReference type="SAM" id="Phobius"/>
    </source>
</evidence>
<evidence type="ECO:0000313" key="9">
    <source>
        <dbReference type="EMBL" id="ARU62729.1"/>
    </source>
</evidence>
<feature type="transmembrane region" description="Helical" evidence="7">
    <location>
        <begin position="258"/>
        <end position="279"/>
    </location>
</feature>
<dbReference type="Gene3D" id="1.20.1640.10">
    <property type="entry name" value="Multidrug efflux transporter AcrB transmembrane domain"/>
    <property type="match status" value="2"/>
</dbReference>
<dbReference type="InterPro" id="IPR004869">
    <property type="entry name" value="MMPL_dom"/>
</dbReference>
<gene>
    <name evidence="9" type="ORF">CBW65_18470</name>
</gene>
<dbReference type="OrthoDB" id="9782006at2"/>
<feature type="transmembrane region" description="Helical" evidence="7">
    <location>
        <begin position="881"/>
        <end position="900"/>
    </location>
</feature>
<dbReference type="InterPro" id="IPR050545">
    <property type="entry name" value="Mycobact_MmpL"/>
</dbReference>
<dbReference type="SUPFAM" id="SSF82866">
    <property type="entry name" value="Multidrug efflux transporter AcrB transmembrane domain"/>
    <property type="match status" value="2"/>
</dbReference>
<evidence type="ECO:0000259" key="8">
    <source>
        <dbReference type="PROSITE" id="PS50156"/>
    </source>
</evidence>
<organism evidence="9 10">
    <name type="scientific">Tumebacillus avium</name>
    <dbReference type="NCBI Taxonomy" id="1903704"/>
    <lineage>
        <taxon>Bacteria</taxon>
        <taxon>Bacillati</taxon>
        <taxon>Bacillota</taxon>
        <taxon>Bacilli</taxon>
        <taxon>Bacillales</taxon>
        <taxon>Alicyclobacillaceae</taxon>
        <taxon>Tumebacillus</taxon>
    </lineage>
</organism>
<comment type="subcellular location">
    <subcellularLocation>
        <location evidence="1">Cell membrane</location>
        <topology evidence="1">Multi-pass membrane protein</topology>
    </subcellularLocation>
</comment>
<proteinExistence type="inferred from homology"/>
<keyword evidence="5 7" id="KW-1133">Transmembrane helix</keyword>
<protein>
    <recommendedName>
        <fullName evidence="8">SSD domain-containing protein</fullName>
    </recommendedName>
</protein>
<keyword evidence="6 7" id="KW-0472">Membrane</keyword>
<dbReference type="PANTHER" id="PTHR33406">
    <property type="entry name" value="MEMBRANE PROTEIN MJ1562-RELATED"/>
    <property type="match status" value="1"/>
</dbReference>
<dbReference type="Gene3D" id="1.10.287.950">
    <property type="entry name" value="Methyl-accepting chemotaxis protein"/>
    <property type="match status" value="1"/>
</dbReference>
<feature type="transmembrane region" description="Helical" evidence="7">
    <location>
        <begin position="988"/>
        <end position="1012"/>
    </location>
</feature>
<evidence type="ECO:0000256" key="6">
    <source>
        <dbReference type="ARBA" id="ARBA00023136"/>
    </source>
</evidence>
<accession>A0A1Y0IRT3</accession>
<evidence type="ECO:0000256" key="5">
    <source>
        <dbReference type="ARBA" id="ARBA00022989"/>
    </source>
</evidence>
<dbReference type="PANTHER" id="PTHR33406:SF6">
    <property type="entry name" value="MEMBRANE PROTEIN YDGH-RELATED"/>
    <property type="match status" value="1"/>
</dbReference>
<feature type="domain" description="SSD" evidence="8">
    <location>
        <begin position="910"/>
        <end position="1039"/>
    </location>
</feature>
<evidence type="ECO:0000256" key="3">
    <source>
        <dbReference type="ARBA" id="ARBA00022475"/>
    </source>
</evidence>
<feature type="transmembrane region" description="Helical" evidence="7">
    <location>
        <begin position="388"/>
        <end position="405"/>
    </location>
</feature>
<feature type="transmembrane region" description="Helical" evidence="7">
    <location>
        <begin position="300"/>
        <end position="323"/>
    </location>
</feature>
<comment type="similarity">
    <text evidence="2">Belongs to the resistance-nodulation-cell division (RND) (TC 2.A.6) family. MmpL subfamily.</text>
</comment>
<sequence>MTRCHCPIRGGERPLIETWIRGLAKARWFVLILWVALVAGSVFVMPDLGKIIAETETKFVPSDAESEQAKQLLEQITTEDQAGSTAIVVMHRDGGLSAGDRDWLKAKWEELNRDKTELGIQNTQTAYDEPALADKFESKDKTTQMLLVGFPREDAAEVTQESVDKLRERLTEAPDGAAAYVTGGAAIMKDYMATSQEGLKKTEFLTIGLVLGILLLVFRSPVAPFVPLLTIGLSFVLSRGLVALATKYGMPVSSFTETFLVAVLFGAGTDYCILLIHRFREELSKGLDRVDALVKTMQTVGKTVIFSASTVLIGFFMIGFAKFGLYQSAVGVAIGMAATLIAGLTLTPALMMILGPKMYWPFQIKPGKDHGESKMWGGMAGLVSRKPLLVLLITVIVLAPLTLLFQNERSFDEIAEIDQNIGSVKGFRTIEDAFSSGEMFPVTVAITADQSMRNAESLAALEKISENASLVPGVKEVRSAARPLGEQLEELVLSNQLGQVNDALGEMKSGVTELKDGLTEASNGLTSGNGDIDKLQNGLGEIATNQSKLAQGTGQIAQGLQQGAEQIQAGLPQLEQLSYGLGELKTNTFKLQTGLQTISGGLGSVQQGLTGTATGVQTLQQTSASMAADLQQLLQAYPQLANDPSFLALQGKQQGVTQGLSGVSQGLGQINQGMPALVGGTAELANGLGQIGAAQGQMQAGVAQLPGQMNQLAQGLNQSVSALNLITSGQTQLADGAKQAGSGVGELKAGLNDLNKGLGEGTDALGQIADGLTQVKDAQTGMIENGAKQIDGWYLPPEMVDENADLKKAFDSYLSADGKVAKVEVVLDVNPYSHEAMNLLDDIRTSIEQGAYGTALKSAEIKFTGNTASYKELEAISKADFIRTGGLILLGIFIVLALMLRSVLAPIYLLVSLGFSYLVTMGIVEWLFVDMLGQPGLSWTVSFFAFMLLVALGVDYSIFLMARFREEYKETQNVVTSMKRAMTTTGGVIISAAVIMGGTFGAMIFSGVAAMVQIGATVLIGLTIYTTIVMGLIVPALAILFGEANWWPLKRSKKSSVTKDEAVQY</sequence>